<protein>
    <submittedName>
        <fullName evidence="3">Reverse transcriptase</fullName>
    </submittedName>
</protein>
<dbReference type="Pfam" id="PF00078">
    <property type="entry name" value="RVT_1"/>
    <property type="match status" value="1"/>
</dbReference>
<feature type="domain" description="RNase H type-1" evidence="2">
    <location>
        <begin position="662"/>
        <end position="835"/>
    </location>
</feature>
<keyword evidence="3" id="KW-0695">RNA-directed DNA polymerase</keyword>
<name>A0A078ANZ2_STYLE</name>
<dbReference type="GO" id="GO:0003964">
    <property type="term" value="F:RNA-directed DNA polymerase activity"/>
    <property type="evidence" value="ECO:0007669"/>
    <property type="project" value="UniProtKB-KW"/>
</dbReference>
<evidence type="ECO:0000313" key="4">
    <source>
        <dbReference type="Proteomes" id="UP000039865"/>
    </source>
</evidence>
<dbReference type="InParanoid" id="A0A078ANZ2"/>
<keyword evidence="3" id="KW-0548">Nucleotidyltransferase</keyword>
<dbReference type="PROSITE" id="PS50878">
    <property type="entry name" value="RT_POL"/>
    <property type="match status" value="1"/>
</dbReference>
<dbReference type="SUPFAM" id="SSF53098">
    <property type="entry name" value="Ribonuclease H-like"/>
    <property type="match status" value="1"/>
</dbReference>
<dbReference type="InterPro" id="IPR002156">
    <property type="entry name" value="RNaseH_domain"/>
</dbReference>
<feature type="domain" description="Reverse transcriptase" evidence="1">
    <location>
        <begin position="136"/>
        <end position="433"/>
    </location>
</feature>
<dbReference type="Gene3D" id="3.30.420.10">
    <property type="entry name" value="Ribonuclease H-like superfamily/Ribonuclease H"/>
    <property type="match status" value="1"/>
</dbReference>
<dbReference type="InterPro" id="IPR012337">
    <property type="entry name" value="RNaseH-like_sf"/>
</dbReference>
<dbReference type="EMBL" id="CCKQ01011141">
    <property type="protein sequence ID" value="CDW82678.1"/>
    <property type="molecule type" value="Genomic_DNA"/>
</dbReference>
<dbReference type="PROSITE" id="PS50879">
    <property type="entry name" value="RNASE_H_1"/>
    <property type="match status" value="1"/>
</dbReference>
<dbReference type="GO" id="GO:0004523">
    <property type="term" value="F:RNA-DNA hybrid ribonuclease activity"/>
    <property type="evidence" value="ECO:0007669"/>
    <property type="project" value="InterPro"/>
</dbReference>
<dbReference type="Proteomes" id="UP000039865">
    <property type="component" value="Unassembled WGS sequence"/>
</dbReference>
<dbReference type="AlphaFoldDB" id="A0A078ANZ2"/>
<gene>
    <name evidence="3" type="primary">Contig14752.g15710</name>
    <name evidence="3" type="ORF">STYLEM_11711</name>
</gene>
<reference evidence="3 4" key="1">
    <citation type="submission" date="2014-06" db="EMBL/GenBank/DDBJ databases">
        <authorList>
            <person name="Swart Estienne"/>
        </authorList>
    </citation>
    <scope>NUCLEOTIDE SEQUENCE [LARGE SCALE GENOMIC DNA]</scope>
    <source>
        <strain evidence="3 4">130c</strain>
    </source>
</reference>
<dbReference type="InterPro" id="IPR043502">
    <property type="entry name" value="DNA/RNA_pol_sf"/>
</dbReference>
<evidence type="ECO:0000259" key="2">
    <source>
        <dbReference type="PROSITE" id="PS50879"/>
    </source>
</evidence>
<evidence type="ECO:0000259" key="1">
    <source>
        <dbReference type="PROSITE" id="PS50878"/>
    </source>
</evidence>
<sequence>MQQYQNEQIFENIRLQIIQNHRVYSSRHDKLLEDYSKIKNAVAEALKNTSIKKAYGNDLISPNIKKQSINVEECQCPQAQEDKIRKITTRKILEQDFDEYDNYLEIQCEHYNQREKVNPIKKKIQIFNVIVERLSIIIMNGDIPTYMMNCKIVPFSKSGSTIIQDIKQIRPIGVLPIFYKVIEKAYKILLDRNFEKILQTNYEQAGFTKNRSTLDHTSFLLQRLSQDQITKDRIFVLCDITSAYDNVNHNIMLNIMKRRTFALWNSEPIVENFYALLEKSYSCTSASIGDNTFTISQGLIQGSALSPDLFKIYLQDMLNESQDVISTGAENYSLLCQKHQQGNRENMIRNVHYNSNMTLLFADDILAEFNNLDHFKLWYNDTYRQQTWNKYNMQLNDKTVIISKNPLGSRLIEMQDGNKFKIASTTKYLGIKITRNSFRKNSTAKAQALKAEISDKMQRLMQFQKKYLPITNYRTQQIYLDSIYRYYITPFVLTNNISIQDALEIWRLMSKKLLGVPQRVNGNLAFALTPQPNLVLWWFQQAQSLYRRIPFQQGHEVINEIVKNLDTANQMKYIDKTLSYQEIAQQIEAGTQPKYYSLSLNMVEDYYMNEIDKMPTPEEQCPLCLTLRTIPDMHITKAILQYKSEQNIKPEIDRNIGYIPIECKNVAIFTDAGYNKIGNVEHASIGIVDFLNPTYMAYEVSKTQHGVKLNTKLNNVVGELLAIQKTIDYIIKRYRDKGLGDNKKKNIQVQFDKSLFTIYTDSLISVDILQRWIYKWTNGSGNLNCENAHLIVDIHQQLNKYQNIQLKHVRAHQKKEDWKSVGNHYADRAATFALTHMWLNPRCKMIVPEIEDDGVQSSLCKNCLKLWNRESTDNKKSMRKTMKQQLTISSEDELKEHEIDDLMEKYNTIENMNVISGNEIRWQDQAIIQKEYKFFRFYKEEHVYRHALKKKLAKNFQFQNEFRYQQIR</sequence>
<accession>A0A078ANZ2</accession>
<keyword evidence="4" id="KW-1185">Reference proteome</keyword>
<keyword evidence="3" id="KW-0808">Transferase</keyword>
<proteinExistence type="predicted"/>
<dbReference type="SUPFAM" id="SSF56672">
    <property type="entry name" value="DNA/RNA polymerases"/>
    <property type="match status" value="1"/>
</dbReference>
<evidence type="ECO:0000313" key="3">
    <source>
        <dbReference type="EMBL" id="CDW82678.1"/>
    </source>
</evidence>
<organism evidence="3 4">
    <name type="scientific">Stylonychia lemnae</name>
    <name type="common">Ciliate</name>
    <dbReference type="NCBI Taxonomy" id="5949"/>
    <lineage>
        <taxon>Eukaryota</taxon>
        <taxon>Sar</taxon>
        <taxon>Alveolata</taxon>
        <taxon>Ciliophora</taxon>
        <taxon>Intramacronucleata</taxon>
        <taxon>Spirotrichea</taxon>
        <taxon>Stichotrichia</taxon>
        <taxon>Sporadotrichida</taxon>
        <taxon>Oxytrichidae</taxon>
        <taxon>Stylonychinae</taxon>
        <taxon>Stylonychia</taxon>
    </lineage>
</organism>
<dbReference type="InterPro" id="IPR036397">
    <property type="entry name" value="RNaseH_sf"/>
</dbReference>
<dbReference type="Pfam" id="PF00075">
    <property type="entry name" value="RNase_H"/>
    <property type="match status" value="1"/>
</dbReference>
<dbReference type="InterPro" id="IPR000477">
    <property type="entry name" value="RT_dom"/>
</dbReference>
<dbReference type="GO" id="GO:0003676">
    <property type="term" value="F:nucleic acid binding"/>
    <property type="evidence" value="ECO:0007669"/>
    <property type="project" value="InterPro"/>
</dbReference>
<dbReference type="OrthoDB" id="414730at2759"/>
<dbReference type="PANTHER" id="PTHR19446">
    <property type="entry name" value="REVERSE TRANSCRIPTASES"/>
    <property type="match status" value="1"/>
</dbReference>